<dbReference type="InterPro" id="IPR050237">
    <property type="entry name" value="ATP-dep_AMP-bd_enzyme"/>
</dbReference>
<evidence type="ECO:0000256" key="1">
    <source>
        <dbReference type="SAM" id="MobiDB-lite"/>
    </source>
</evidence>
<dbReference type="InterPro" id="IPR000873">
    <property type="entry name" value="AMP-dep_synth/lig_dom"/>
</dbReference>
<proteinExistence type="predicted"/>
<reference evidence="4 5" key="1">
    <citation type="submission" date="2020-07" db="EMBL/GenBank/DDBJ databases">
        <title>Sequencing the genomes of 1000 actinobacteria strains.</title>
        <authorList>
            <person name="Klenk H.-P."/>
        </authorList>
    </citation>
    <scope>NUCLEOTIDE SEQUENCE [LARGE SCALE GENOMIC DNA]</scope>
    <source>
        <strain evidence="4 5">DSM 45927</strain>
    </source>
</reference>
<dbReference type="EC" id="6.2.1.-" evidence="4"/>
<evidence type="ECO:0000259" key="2">
    <source>
        <dbReference type="Pfam" id="PF00501"/>
    </source>
</evidence>
<dbReference type="Gene3D" id="3.40.50.12780">
    <property type="entry name" value="N-terminal domain of ligase-like"/>
    <property type="match status" value="1"/>
</dbReference>
<gene>
    <name evidence="4" type="ORF">HNR12_003316</name>
</gene>
<evidence type="ECO:0000259" key="3">
    <source>
        <dbReference type="Pfam" id="PF13193"/>
    </source>
</evidence>
<feature type="region of interest" description="Disordered" evidence="1">
    <location>
        <begin position="109"/>
        <end position="143"/>
    </location>
</feature>
<comment type="caution">
    <text evidence="4">The sequence shown here is derived from an EMBL/GenBank/DDBJ whole genome shotgun (WGS) entry which is preliminary data.</text>
</comment>
<protein>
    <submittedName>
        <fullName evidence="4">Fatty-acyl-CoA synthase</fullName>
        <ecNumber evidence="4">6.2.1.-</ecNumber>
    </submittedName>
</protein>
<dbReference type="RefSeq" id="WP_218901954.1">
    <property type="nucleotide sequence ID" value="NZ_JACCFO010000001.1"/>
</dbReference>
<feature type="compositionally biased region" description="Low complexity" evidence="1">
    <location>
        <begin position="515"/>
        <end position="527"/>
    </location>
</feature>
<accession>A0A853BN54</accession>
<evidence type="ECO:0000313" key="4">
    <source>
        <dbReference type="EMBL" id="NYI97039.1"/>
    </source>
</evidence>
<feature type="domain" description="AMP-dependent synthetase/ligase" evidence="2">
    <location>
        <begin position="8"/>
        <end position="363"/>
    </location>
</feature>
<organism evidence="4 5">
    <name type="scientific">Streptomonospora nanhaiensis</name>
    <dbReference type="NCBI Taxonomy" id="1323731"/>
    <lineage>
        <taxon>Bacteria</taxon>
        <taxon>Bacillati</taxon>
        <taxon>Actinomycetota</taxon>
        <taxon>Actinomycetes</taxon>
        <taxon>Streptosporangiales</taxon>
        <taxon>Nocardiopsidaceae</taxon>
        <taxon>Streptomonospora</taxon>
    </lineage>
</organism>
<dbReference type="GO" id="GO:0016877">
    <property type="term" value="F:ligase activity, forming carbon-sulfur bonds"/>
    <property type="evidence" value="ECO:0007669"/>
    <property type="project" value="UniProtKB-ARBA"/>
</dbReference>
<dbReference type="InterPro" id="IPR025110">
    <property type="entry name" value="AMP-bd_C"/>
</dbReference>
<keyword evidence="5" id="KW-1185">Reference proteome</keyword>
<dbReference type="PANTHER" id="PTHR43767:SF7">
    <property type="entry name" value="MEDIUM_LONG-CHAIN-FATTY-ACID--COA LIGASE FADD8"/>
    <property type="match status" value="1"/>
</dbReference>
<dbReference type="Proteomes" id="UP000575985">
    <property type="component" value="Unassembled WGS sequence"/>
</dbReference>
<dbReference type="PANTHER" id="PTHR43767">
    <property type="entry name" value="LONG-CHAIN-FATTY-ACID--COA LIGASE"/>
    <property type="match status" value="1"/>
</dbReference>
<dbReference type="InterPro" id="IPR045851">
    <property type="entry name" value="AMP-bd_C_sf"/>
</dbReference>
<dbReference type="InterPro" id="IPR042099">
    <property type="entry name" value="ANL_N_sf"/>
</dbReference>
<dbReference type="AlphaFoldDB" id="A0A853BN54"/>
<sequence>MSVGSWAERRARRTPHRTALIHRDSAIGYAAMYGRARRLAGVLRGRGVGRGDRVAFFGPNQPAYFDAFFAAGLLGAVFVPLNTRLAAPEIAFQLADCGARVLLHTGAASALPAPPSGPPRLRLDTPDLADPPAPSSAPAAAEPVPPDAPCVILYTSGTAGRPKGAVLTHANLTWNAVNMLVDTDLTAGEVALVAAPLFHAGALGMLALPVLLKGGACVLMDAFDAGEALRLIERHRVTAMFGVPTMYHRIAGHPAWSSADLSSLRTLVCGGAPVPEDLADVYARRGVPLRWGYGLTEAAPGVLLADGAGAGGTGAGAEPPAGLGGLPHMFTDVRVVRPDLTEAAPGETGELLTRGPNVMAGYWRRAQETAAAFASGWLRTGDAARVAPDGTVHVVDRVKDVIISGGENVYPAEVELALLRHPDVADCAVIGVPDPLWGEVGHAVLVAAAGRRVDPAQVLASLPGRLAAYKIPRSAVVAPALPRNGTGKLDRRLVAAAYGAGAPWAEGATGRAGQAAPEPRSAAPEPP</sequence>
<dbReference type="EMBL" id="JACCFO010000001">
    <property type="protein sequence ID" value="NYI97039.1"/>
    <property type="molecule type" value="Genomic_DNA"/>
</dbReference>
<feature type="region of interest" description="Disordered" evidence="1">
    <location>
        <begin position="504"/>
        <end position="527"/>
    </location>
</feature>
<name>A0A853BN54_9ACTN</name>
<dbReference type="CDD" id="cd17631">
    <property type="entry name" value="FACL_FadD13-like"/>
    <property type="match status" value="1"/>
</dbReference>
<dbReference type="SUPFAM" id="SSF56801">
    <property type="entry name" value="Acetyl-CoA synthetase-like"/>
    <property type="match status" value="1"/>
</dbReference>
<dbReference type="Gene3D" id="3.30.300.30">
    <property type="match status" value="1"/>
</dbReference>
<feature type="domain" description="AMP-binding enzyme C-terminal" evidence="3">
    <location>
        <begin position="413"/>
        <end position="488"/>
    </location>
</feature>
<dbReference type="Pfam" id="PF00501">
    <property type="entry name" value="AMP-binding"/>
    <property type="match status" value="1"/>
</dbReference>
<keyword evidence="4" id="KW-0436">Ligase</keyword>
<dbReference type="Pfam" id="PF13193">
    <property type="entry name" value="AMP-binding_C"/>
    <property type="match status" value="1"/>
</dbReference>
<evidence type="ECO:0000313" key="5">
    <source>
        <dbReference type="Proteomes" id="UP000575985"/>
    </source>
</evidence>